<evidence type="ECO:0000256" key="5">
    <source>
        <dbReference type="ARBA" id="ARBA00023136"/>
    </source>
</evidence>
<dbReference type="SUPFAM" id="SSF55729">
    <property type="entry name" value="Acyl-CoA N-acyltransferases (Nat)"/>
    <property type="match status" value="1"/>
</dbReference>
<dbReference type="AlphaFoldDB" id="A0A1R0F760"/>
<evidence type="ECO:0000256" key="4">
    <source>
        <dbReference type="ARBA" id="ARBA00022989"/>
    </source>
</evidence>
<feature type="transmembrane region" description="Helical" evidence="6">
    <location>
        <begin position="441"/>
        <end position="459"/>
    </location>
</feature>
<dbReference type="Pfam" id="PF09924">
    <property type="entry name" value="LPG_synthase_C"/>
    <property type="match status" value="1"/>
</dbReference>
<keyword evidence="4 6" id="KW-1133">Transmembrane helix</keyword>
<keyword evidence="3 6" id="KW-0812">Transmembrane</keyword>
<dbReference type="GO" id="GO:0055091">
    <property type="term" value="P:phospholipid homeostasis"/>
    <property type="evidence" value="ECO:0007669"/>
    <property type="project" value="TreeGrafter"/>
</dbReference>
<keyword evidence="5 6" id="KW-0472">Membrane</keyword>
<feature type="transmembrane region" description="Helical" evidence="6">
    <location>
        <begin position="471"/>
        <end position="494"/>
    </location>
</feature>
<feature type="transmembrane region" description="Helical" evidence="6">
    <location>
        <begin position="105"/>
        <end position="127"/>
    </location>
</feature>
<evidence type="ECO:0000256" key="1">
    <source>
        <dbReference type="ARBA" id="ARBA00004651"/>
    </source>
</evidence>
<dbReference type="InterPro" id="IPR051211">
    <property type="entry name" value="PG_lysyltransferase"/>
</dbReference>
<keyword evidence="2" id="KW-1003">Cell membrane</keyword>
<feature type="transmembrane region" description="Helical" evidence="6">
    <location>
        <begin position="279"/>
        <end position="301"/>
    </location>
</feature>
<feature type="transmembrane region" description="Helical" evidence="6">
    <location>
        <begin position="307"/>
        <end position="327"/>
    </location>
</feature>
<feature type="transmembrane region" description="Helical" evidence="6">
    <location>
        <begin position="226"/>
        <end position="248"/>
    </location>
</feature>
<evidence type="ECO:0000313" key="8">
    <source>
        <dbReference type="EMBL" id="OLY42804.1"/>
    </source>
</evidence>
<feature type="transmembrane region" description="Helical" evidence="6">
    <location>
        <begin position="348"/>
        <end position="370"/>
    </location>
</feature>
<feature type="transmembrane region" description="Helical" evidence="6">
    <location>
        <begin position="254"/>
        <end position="272"/>
    </location>
</feature>
<protein>
    <submittedName>
        <fullName evidence="8">Phosphatidylglycerol lysyltransferase</fullName>
        <ecNumber evidence="8">2.3.2.3</ecNumber>
    </submittedName>
</protein>
<keyword evidence="8" id="KW-0012">Acyltransferase</keyword>
<name>A0A1R0F760_9HYPH</name>
<feature type="transmembrane region" description="Helical" evidence="6">
    <location>
        <begin position="31"/>
        <end position="51"/>
    </location>
</feature>
<evidence type="ECO:0000256" key="6">
    <source>
        <dbReference type="SAM" id="Phobius"/>
    </source>
</evidence>
<keyword evidence="8" id="KW-0808">Transferase</keyword>
<comment type="caution">
    <text evidence="8">The sequence shown here is derived from an EMBL/GenBank/DDBJ whole genome shotgun (WGS) entry which is preliminary data.</text>
</comment>
<dbReference type="EC" id="2.3.2.3" evidence="8"/>
<dbReference type="GO" id="GO:0005886">
    <property type="term" value="C:plasma membrane"/>
    <property type="evidence" value="ECO:0007669"/>
    <property type="project" value="UniProtKB-SubCell"/>
</dbReference>
<organism evidence="8 9">
    <name type="scientific">Bartonella apis</name>
    <dbReference type="NCBI Taxonomy" id="1686310"/>
    <lineage>
        <taxon>Bacteria</taxon>
        <taxon>Pseudomonadati</taxon>
        <taxon>Pseudomonadota</taxon>
        <taxon>Alphaproteobacteria</taxon>
        <taxon>Hyphomicrobiales</taxon>
        <taxon>Bartonellaceae</taxon>
        <taxon>Bartonella</taxon>
    </lineage>
</organism>
<evidence type="ECO:0000259" key="7">
    <source>
        <dbReference type="Pfam" id="PF09924"/>
    </source>
</evidence>
<dbReference type="NCBIfam" id="NF033480">
    <property type="entry name" value="bifunc_MprF"/>
    <property type="match status" value="1"/>
</dbReference>
<dbReference type="PANTHER" id="PTHR34697">
    <property type="entry name" value="PHOSPHATIDYLGLYCEROL LYSYLTRANSFERASE"/>
    <property type="match status" value="1"/>
</dbReference>
<feature type="transmembrane region" description="Helical" evidence="6">
    <location>
        <begin position="416"/>
        <end position="435"/>
    </location>
</feature>
<evidence type="ECO:0000256" key="3">
    <source>
        <dbReference type="ARBA" id="ARBA00022692"/>
    </source>
</evidence>
<feature type="transmembrane region" description="Helical" evidence="6">
    <location>
        <begin position="188"/>
        <end position="205"/>
    </location>
</feature>
<dbReference type="InterPro" id="IPR016181">
    <property type="entry name" value="Acyl_CoA_acyltransferase"/>
</dbReference>
<feature type="transmembrane region" description="Helical" evidence="6">
    <location>
        <begin position="148"/>
        <end position="168"/>
    </location>
</feature>
<dbReference type="GO" id="GO:0050071">
    <property type="term" value="F:phosphatidylglycerol lysyltransferase activity"/>
    <property type="evidence" value="ECO:0007669"/>
    <property type="project" value="UniProtKB-EC"/>
</dbReference>
<keyword evidence="9" id="KW-1185">Reference proteome</keyword>
<sequence>MTSENKLDENAAGTTPPKEPSRLLHLAKTSIVPLFGLLIAAISFFVLWELLKTTSRHDTIEAFKSYTTPTLLTALFFTALSFCGIALYDVVAARTIAPGKITMPVAALAGSAGYAVSNALGFSFLTGGALRYRVYAGEGVGLADIGRIISMSWFSMWFALLTVIGFALAFEPENLPFLGTLNLTGDRIAGFAIIILLVALILWLYGGARELKVGPLSLKLPGSRGALMQIFAGLVDITSASATLYVLMPADLQTGFLAFNLVFAVAIVIGVVSHSPGGLGAFEAILIGGLGLAGNAQGVAALLTYRLIYTILPLVIAIVGIAFWEMFRQRKRVSARAAQVSRIIEPMIPFISAGLTFLAGVVMLISVVTPGRRIRLDVLSDILPLIFIETSNLAASLIGVTLLVVSYGLARRLVNAWFVTIFLLLAGAVFCLTKGLDWEEATILCVFALILWGFKRSFYRRPLNNGLTISWGWLASIAAFVCAVIWLGFFVYRHVEYSNELWWSFAWNANAPRFLRASVVIFSVVFIVALYNIIHRPLRKRSKRETAIPECIPELVAQSPLSDTALALLGDKQFLISPNKDGFIMYSKSGGSLIALGEPVSNDEKVFSDLAWEFRKHADDAALRTVFYGVGPSHLPLYLDMGLTAIKLGEVAKVHLPDFSLEGPKRQPFRYAERKAAREGLVFSIIPANEVGNHLVALRHVSDTWLASKSGAEKRFSIGYFNEEFLKRYDVAVMTKDNQIVAFANVWKSGNHNEITVDMMRYLPNVSKVMMDALFANLLLYGKEQGFQWFNLGAAPLAGLSTNRLAARWQRIGSFIYRRGRDLYHFDGLKAFKDKFDPVWSPHYLICPGGFETAKVLFDVTTLINGNPLEFLRK</sequence>
<feature type="transmembrane region" description="Helical" evidence="6">
    <location>
        <begin position="382"/>
        <end position="409"/>
    </location>
</feature>
<evidence type="ECO:0000256" key="2">
    <source>
        <dbReference type="ARBA" id="ARBA00022475"/>
    </source>
</evidence>
<evidence type="ECO:0000313" key="9">
    <source>
        <dbReference type="Proteomes" id="UP000187344"/>
    </source>
</evidence>
<feature type="transmembrane region" description="Helical" evidence="6">
    <location>
        <begin position="514"/>
        <end position="534"/>
    </location>
</feature>
<feature type="domain" description="Phosphatidylglycerol lysyltransferase C-terminal" evidence="7">
    <location>
        <begin position="558"/>
        <end position="846"/>
    </location>
</feature>
<dbReference type="Proteomes" id="UP000187344">
    <property type="component" value="Unassembled WGS sequence"/>
</dbReference>
<gene>
    <name evidence="8" type="ORF">PEB0149_002160</name>
</gene>
<dbReference type="RefSeq" id="WP_075870639.1">
    <property type="nucleotide sequence ID" value="NZ_CAMLGN010000001.1"/>
</dbReference>
<dbReference type="OrthoDB" id="145485at2"/>
<reference evidence="8 9" key="1">
    <citation type="submission" date="2016-12" db="EMBL/GenBank/DDBJ databases">
        <title>Comparative genomics of Bartonella apis.</title>
        <authorList>
            <person name="Engel P."/>
        </authorList>
    </citation>
    <scope>NUCLEOTIDE SEQUENCE [LARGE SCALE GENOMIC DNA]</scope>
    <source>
        <strain evidence="8 9">PEB0149</strain>
    </source>
</reference>
<feature type="transmembrane region" description="Helical" evidence="6">
    <location>
        <begin position="71"/>
        <end position="93"/>
    </location>
</feature>
<dbReference type="EMBL" id="LXYT01000003">
    <property type="protein sequence ID" value="OLY42804.1"/>
    <property type="molecule type" value="Genomic_DNA"/>
</dbReference>
<dbReference type="InterPro" id="IPR024320">
    <property type="entry name" value="LPG_synthase_C"/>
</dbReference>
<accession>A0A1R0F760</accession>
<comment type="subcellular location">
    <subcellularLocation>
        <location evidence="1">Cell membrane</location>
        <topology evidence="1">Multi-pass membrane protein</topology>
    </subcellularLocation>
</comment>
<dbReference type="PANTHER" id="PTHR34697:SF2">
    <property type="entry name" value="PHOSPHATIDYLGLYCEROL LYSYLTRANSFERASE"/>
    <property type="match status" value="1"/>
</dbReference>
<proteinExistence type="predicted"/>